<proteinExistence type="predicted"/>
<gene>
    <name evidence="2" type="ORF">D0Y65_005871</name>
</gene>
<organism evidence="2 3">
    <name type="scientific">Glycine soja</name>
    <name type="common">Wild soybean</name>
    <dbReference type="NCBI Taxonomy" id="3848"/>
    <lineage>
        <taxon>Eukaryota</taxon>
        <taxon>Viridiplantae</taxon>
        <taxon>Streptophyta</taxon>
        <taxon>Embryophyta</taxon>
        <taxon>Tracheophyta</taxon>
        <taxon>Spermatophyta</taxon>
        <taxon>Magnoliopsida</taxon>
        <taxon>eudicotyledons</taxon>
        <taxon>Gunneridae</taxon>
        <taxon>Pentapetalae</taxon>
        <taxon>rosids</taxon>
        <taxon>fabids</taxon>
        <taxon>Fabales</taxon>
        <taxon>Fabaceae</taxon>
        <taxon>Papilionoideae</taxon>
        <taxon>50 kb inversion clade</taxon>
        <taxon>NPAAA clade</taxon>
        <taxon>indigoferoid/millettioid clade</taxon>
        <taxon>Phaseoleae</taxon>
        <taxon>Glycine</taxon>
        <taxon>Glycine subgen. Soja</taxon>
    </lineage>
</organism>
<evidence type="ECO:0000313" key="2">
    <source>
        <dbReference type="EMBL" id="RZC18824.1"/>
    </source>
</evidence>
<sequence length="99" mass="10931">MWYSLIMWWSVVVALRTQSSAPPAATLKGSSPPMLTNTLTGRFEAAQFSLNCSIRWGVTLSVSHLGSKFPLPDSPAYARHSWYSVTSVKMSHLDIKEAS</sequence>
<feature type="signal peptide" evidence="1">
    <location>
        <begin position="1"/>
        <end position="21"/>
    </location>
</feature>
<comment type="caution">
    <text evidence="2">The sequence shown here is derived from an EMBL/GenBank/DDBJ whole genome shotgun (WGS) entry which is preliminary data.</text>
</comment>
<name>A0A445L7A3_GLYSO</name>
<reference evidence="2 3" key="1">
    <citation type="submission" date="2018-09" db="EMBL/GenBank/DDBJ databases">
        <title>A high-quality reference genome of wild soybean provides a powerful tool to mine soybean genomes.</title>
        <authorList>
            <person name="Xie M."/>
            <person name="Chung C.Y.L."/>
            <person name="Li M.-W."/>
            <person name="Wong F.-L."/>
            <person name="Chan T.-F."/>
            <person name="Lam H.-M."/>
        </authorList>
    </citation>
    <scope>NUCLEOTIDE SEQUENCE [LARGE SCALE GENOMIC DNA]</scope>
    <source>
        <strain evidence="3">cv. W05</strain>
        <tissue evidence="2">Hypocotyl of etiolated seedlings</tissue>
    </source>
</reference>
<feature type="chain" id="PRO_5019391936" description="Secreted protein" evidence="1">
    <location>
        <begin position="22"/>
        <end position="99"/>
    </location>
</feature>
<dbReference type="AlphaFoldDB" id="A0A445L7A3"/>
<dbReference type="Proteomes" id="UP000289340">
    <property type="component" value="Chromosome 3"/>
</dbReference>
<keyword evidence="3" id="KW-1185">Reference proteome</keyword>
<evidence type="ECO:0000256" key="1">
    <source>
        <dbReference type="SAM" id="SignalP"/>
    </source>
</evidence>
<keyword evidence="1" id="KW-0732">Signal</keyword>
<evidence type="ECO:0000313" key="3">
    <source>
        <dbReference type="Proteomes" id="UP000289340"/>
    </source>
</evidence>
<evidence type="ECO:0008006" key="4">
    <source>
        <dbReference type="Google" id="ProtNLM"/>
    </source>
</evidence>
<protein>
    <recommendedName>
        <fullName evidence="4">Secreted protein</fullName>
    </recommendedName>
</protein>
<accession>A0A445L7A3</accession>
<dbReference type="EMBL" id="QZWG01000003">
    <property type="protein sequence ID" value="RZC18824.1"/>
    <property type="molecule type" value="Genomic_DNA"/>
</dbReference>